<dbReference type="Proteomes" id="UP000580250">
    <property type="component" value="Unassembled WGS sequence"/>
</dbReference>
<organism evidence="1 2">
    <name type="scientific">Meloidogyne enterolobii</name>
    <name type="common">Root-knot nematode worm</name>
    <name type="synonym">Meloidogyne mayaguensis</name>
    <dbReference type="NCBI Taxonomy" id="390850"/>
    <lineage>
        <taxon>Eukaryota</taxon>
        <taxon>Metazoa</taxon>
        <taxon>Ecdysozoa</taxon>
        <taxon>Nematoda</taxon>
        <taxon>Chromadorea</taxon>
        <taxon>Rhabditida</taxon>
        <taxon>Tylenchina</taxon>
        <taxon>Tylenchomorpha</taxon>
        <taxon>Tylenchoidea</taxon>
        <taxon>Meloidogynidae</taxon>
        <taxon>Meloidogyninae</taxon>
        <taxon>Meloidogyne</taxon>
    </lineage>
</organism>
<protein>
    <submittedName>
        <fullName evidence="1">Uncharacterized protein</fullName>
    </submittedName>
</protein>
<evidence type="ECO:0000313" key="1">
    <source>
        <dbReference type="EMBL" id="CAD2203251.1"/>
    </source>
</evidence>
<comment type="caution">
    <text evidence="1">The sequence shown here is derived from an EMBL/GenBank/DDBJ whole genome shotgun (WGS) entry which is preliminary data.</text>
</comment>
<proteinExistence type="predicted"/>
<name>A0A6V7XVL1_MELEN</name>
<dbReference type="EMBL" id="CAJEWN010002351">
    <property type="protein sequence ID" value="CAD2203251.1"/>
    <property type="molecule type" value="Genomic_DNA"/>
</dbReference>
<accession>A0A6V7XVL1</accession>
<gene>
    <name evidence="1" type="ORF">MENT_LOCUS56927</name>
</gene>
<reference evidence="1 2" key="1">
    <citation type="submission" date="2020-08" db="EMBL/GenBank/DDBJ databases">
        <authorList>
            <person name="Koutsovoulos G."/>
            <person name="Danchin GJ E."/>
        </authorList>
    </citation>
    <scope>NUCLEOTIDE SEQUENCE [LARGE SCALE GENOMIC DNA]</scope>
</reference>
<dbReference type="AlphaFoldDB" id="A0A6V7XVL1"/>
<sequence length="54" mass="6538">MRITPDRICCICGAKHNRRWCRHSNPGQYICNVCYVKQYKIEKKQIKIQKKRLS</sequence>
<evidence type="ECO:0000313" key="2">
    <source>
        <dbReference type="Proteomes" id="UP000580250"/>
    </source>
</evidence>